<keyword evidence="10" id="KW-1185">Reference proteome</keyword>
<evidence type="ECO:0000256" key="1">
    <source>
        <dbReference type="ARBA" id="ARBA00004123"/>
    </source>
</evidence>
<dbReference type="GO" id="GO:0000978">
    <property type="term" value="F:RNA polymerase II cis-regulatory region sequence-specific DNA binding"/>
    <property type="evidence" value="ECO:0007669"/>
    <property type="project" value="TreeGrafter"/>
</dbReference>
<dbReference type="InterPro" id="IPR009057">
    <property type="entry name" value="Homeodomain-like_sf"/>
</dbReference>
<keyword evidence="3 6" id="KW-0238">DNA-binding</keyword>
<dbReference type="InterPro" id="IPR001356">
    <property type="entry name" value="HD"/>
</dbReference>
<evidence type="ECO:0000256" key="6">
    <source>
        <dbReference type="PROSITE-ProRule" id="PRU00108"/>
    </source>
</evidence>
<evidence type="ECO:0000256" key="5">
    <source>
        <dbReference type="ARBA" id="ARBA00023242"/>
    </source>
</evidence>
<dbReference type="RefSeq" id="XP_019615136.1">
    <property type="nucleotide sequence ID" value="XM_019759577.1"/>
</dbReference>
<feature type="DNA-binding region" description="Homeobox" evidence="6">
    <location>
        <begin position="127"/>
        <end position="186"/>
    </location>
</feature>
<feature type="domain" description="Homeobox" evidence="9">
    <location>
        <begin position="125"/>
        <end position="185"/>
    </location>
</feature>
<dbReference type="OrthoDB" id="6159439at2759"/>
<evidence type="ECO:0000313" key="11">
    <source>
        <dbReference type="RefSeq" id="XP_019615136.1"/>
    </source>
</evidence>
<keyword evidence="5 6" id="KW-0539">Nucleus</keyword>
<protein>
    <submittedName>
        <fullName evidence="11">T-cell leukemia homeobox protein 3-like isoform X1</fullName>
    </submittedName>
</protein>
<dbReference type="PANTHER" id="PTHR45921:SF6">
    <property type="entry name" value="C15"/>
    <property type="match status" value="1"/>
</dbReference>
<feature type="region of interest" description="Disordered" evidence="8">
    <location>
        <begin position="1"/>
        <end position="22"/>
    </location>
</feature>
<evidence type="ECO:0000313" key="10">
    <source>
        <dbReference type="Proteomes" id="UP000515135"/>
    </source>
</evidence>
<dbReference type="KEGG" id="bbel:109462947"/>
<dbReference type="InterPro" id="IPR017970">
    <property type="entry name" value="Homeobox_CS"/>
</dbReference>
<gene>
    <name evidence="11" type="primary">LOC109462947</name>
</gene>
<reference evidence="11" key="1">
    <citation type="submission" date="2025-08" db="UniProtKB">
        <authorList>
            <consortium name="RefSeq"/>
        </authorList>
    </citation>
    <scope>IDENTIFICATION</scope>
    <source>
        <tissue evidence="11">Gonad</tissue>
    </source>
</reference>
<dbReference type="GeneID" id="109462947"/>
<dbReference type="Proteomes" id="UP000515135">
    <property type="component" value="Unplaced"/>
</dbReference>
<feature type="region of interest" description="Disordered" evidence="8">
    <location>
        <begin position="286"/>
        <end position="308"/>
    </location>
</feature>
<dbReference type="CDD" id="cd00086">
    <property type="entry name" value="homeodomain"/>
    <property type="match status" value="1"/>
</dbReference>
<dbReference type="AlphaFoldDB" id="A0A6P4YDX9"/>
<dbReference type="PANTHER" id="PTHR45921">
    <property type="entry name" value="IP01054P"/>
    <property type="match status" value="1"/>
</dbReference>
<dbReference type="PROSITE" id="PS00027">
    <property type="entry name" value="HOMEOBOX_1"/>
    <property type="match status" value="1"/>
</dbReference>
<comment type="subcellular location">
    <subcellularLocation>
        <location evidence="1 6 7">Nucleus</location>
    </subcellularLocation>
</comment>
<dbReference type="SMART" id="SM00389">
    <property type="entry name" value="HOX"/>
    <property type="match status" value="1"/>
</dbReference>
<evidence type="ECO:0000256" key="4">
    <source>
        <dbReference type="ARBA" id="ARBA00023155"/>
    </source>
</evidence>
<dbReference type="InterPro" id="IPR042247">
    <property type="entry name" value="TLX1/2/3"/>
</dbReference>
<evidence type="ECO:0000259" key="9">
    <source>
        <dbReference type="PROSITE" id="PS50071"/>
    </source>
</evidence>
<evidence type="ECO:0000256" key="7">
    <source>
        <dbReference type="RuleBase" id="RU000682"/>
    </source>
</evidence>
<evidence type="ECO:0000256" key="2">
    <source>
        <dbReference type="ARBA" id="ARBA00022473"/>
    </source>
</evidence>
<dbReference type="FunFam" id="1.10.10.60:FF:000040">
    <property type="entry name" value="T-cell leukemia homeobox protein 3"/>
    <property type="match status" value="1"/>
</dbReference>
<dbReference type="GO" id="GO:0005634">
    <property type="term" value="C:nucleus"/>
    <property type="evidence" value="ECO:0007669"/>
    <property type="project" value="UniProtKB-SubCell"/>
</dbReference>
<dbReference type="Pfam" id="PF00046">
    <property type="entry name" value="Homeodomain"/>
    <property type="match status" value="1"/>
</dbReference>
<dbReference type="InterPro" id="IPR020479">
    <property type="entry name" value="HD_metazoa"/>
</dbReference>
<dbReference type="PROSITE" id="PS50071">
    <property type="entry name" value="HOMEOBOX_2"/>
    <property type="match status" value="1"/>
</dbReference>
<name>A0A6P4YDX9_BRABE</name>
<evidence type="ECO:0000256" key="8">
    <source>
        <dbReference type="SAM" id="MobiDB-lite"/>
    </source>
</evidence>
<dbReference type="PRINTS" id="PR00024">
    <property type="entry name" value="HOMEOBOX"/>
</dbReference>
<sequence>MVGIMESETGSTTSPGPGQENISFSINQILNSQSSSSSQPLSHPSICMSQPSFYSPHLSWPTTPSCGSVANGVIRVPAHRPAPPPLNAHFPWMDQRARLAKEGLAVPPFTVTRRIGHPYQNRTPPKRKKPRTSFTRLQICELEKRFHKQKYLASAERAQLATQLKMTDAQVKTWFQNRRTKWRKTTEERKWYSDPPTTTYPFSAMLHSPVYQYLEDVPFRTVLSKCVPPHYRRQTAEEREAERQQANRMLLQLQAEAAKNMPQTYDPICAYNASLHALQSLQPWAENKPDPNRPAYLNAPSLTTPTIC</sequence>
<dbReference type="GO" id="GO:0000981">
    <property type="term" value="F:DNA-binding transcription factor activity, RNA polymerase II-specific"/>
    <property type="evidence" value="ECO:0007669"/>
    <property type="project" value="InterPro"/>
</dbReference>
<proteinExistence type="predicted"/>
<accession>A0A6P4YDX9</accession>
<dbReference type="SUPFAM" id="SSF46689">
    <property type="entry name" value="Homeodomain-like"/>
    <property type="match status" value="1"/>
</dbReference>
<dbReference type="GO" id="GO:0048513">
    <property type="term" value="P:animal organ development"/>
    <property type="evidence" value="ECO:0007669"/>
    <property type="project" value="TreeGrafter"/>
</dbReference>
<organism evidence="10 11">
    <name type="scientific">Branchiostoma belcheri</name>
    <name type="common">Amphioxus</name>
    <dbReference type="NCBI Taxonomy" id="7741"/>
    <lineage>
        <taxon>Eukaryota</taxon>
        <taxon>Metazoa</taxon>
        <taxon>Chordata</taxon>
        <taxon>Cephalochordata</taxon>
        <taxon>Leptocardii</taxon>
        <taxon>Amphioxiformes</taxon>
        <taxon>Branchiostomatidae</taxon>
        <taxon>Branchiostoma</taxon>
    </lineage>
</organism>
<keyword evidence="2" id="KW-0217">Developmental protein</keyword>
<dbReference type="Gene3D" id="1.10.10.60">
    <property type="entry name" value="Homeodomain-like"/>
    <property type="match status" value="1"/>
</dbReference>
<keyword evidence="4 6" id="KW-0371">Homeobox</keyword>
<evidence type="ECO:0000256" key="3">
    <source>
        <dbReference type="ARBA" id="ARBA00023125"/>
    </source>
</evidence>